<name>A0ABW3S3N6_9BACL</name>
<evidence type="ECO:0000313" key="3">
    <source>
        <dbReference type="Proteomes" id="UP001597262"/>
    </source>
</evidence>
<proteinExistence type="predicted"/>
<dbReference type="SMART" id="SM00530">
    <property type="entry name" value="HTH_XRE"/>
    <property type="match status" value="1"/>
</dbReference>
<dbReference type="Pfam" id="PF01381">
    <property type="entry name" value="HTH_3"/>
    <property type="match status" value="1"/>
</dbReference>
<reference evidence="3" key="1">
    <citation type="journal article" date="2019" name="Int. J. Syst. Evol. Microbiol.">
        <title>The Global Catalogue of Microorganisms (GCM) 10K type strain sequencing project: providing services to taxonomists for standard genome sequencing and annotation.</title>
        <authorList>
            <consortium name="The Broad Institute Genomics Platform"/>
            <consortium name="The Broad Institute Genome Sequencing Center for Infectious Disease"/>
            <person name="Wu L."/>
            <person name="Ma J."/>
        </authorList>
    </citation>
    <scope>NUCLEOTIDE SEQUENCE [LARGE SCALE GENOMIC DNA]</scope>
    <source>
        <strain evidence="3">CCUG 59189</strain>
    </source>
</reference>
<dbReference type="RefSeq" id="WP_379321615.1">
    <property type="nucleotide sequence ID" value="NZ_JBHTLM010000026.1"/>
</dbReference>
<evidence type="ECO:0000313" key="2">
    <source>
        <dbReference type="EMBL" id="MFD1179189.1"/>
    </source>
</evidence>
<sequence length="70" mass="8098">MAQLREPGRSRLPELLELNHLTARELSFKLDVTESHISKVISGKVFFSYQLAAKASQLLRCTMEELHDWK</sequence>
<dbReference type="EMBL" id="JBHTLM010000026">
    <property type="protein sequence ID" value="MFD1179189.1"/>
    <property type="molecule type" value="Genomic_DNA"/>
</dbReference>
<dbReference type="InterPro" id="IPR010982">
    <property type="entry name" value="Lambda_DNA-bd_dom_sf"/>
</dbReference>
<protein>
    <submittedName>
        <fullName evidence="2">Helix-turn-helix domain-containing protein</fullName>
    </submittedName>
</protein>
<dbReference type="CDD" id="cd00093">
    <property type="entry name" value="HTH_XRE"/>
    <property type="match status" value="1"/>
</dbReference>
<dbReference type="SUPFAM" id="SSF47413">
    <property type="entry name" value="lambda repressor-like DNA-binding domains"/>
    <property type="match status" value="1"/>
</dbReference>
<feature type="domain" description="HTH cro/C1-type" evidence="1">
    <location>
        <begin position="14"/>
        <end position="66"/>
    </location>
</feature>
<accession>A0ABW3S3N6</accession>
<evidence type="ECO:0000259" key="1">
    <source>
        <dbReference type="PROSITE" id="PS50943"/>
    </source>
</evidence>
<dbReference type="Gene3D" id="1.10.260.40">
    <property type="entry name" value="lambda repressor-like DNA-binding domains"/>
    <property type="match status" value="1"/>
</dbReference>
<dbReference type="InterPro" id="IPR001387">
    <property type="entry name" value="Cro/C1-type_HTH"/>
</dbReference>
<gene>
    <name evidence="2" type="ORF">ACFQ3W_23250</name>
</gene>
<comment type="caution">
    <text evidence="2">The sequence shown here is derived from an EMBL/GenBank/DDBJ whole genome shotgun (WGS) entry which is preliminary data.</text>
</comment>
<dbReference type="PROSITE" id="PS50943">
    <property type="entry name" value="HTH_CROC1"/>
    <property type="match status" value="1"/>
</dbReference>
<organism evidence="2 3">
    <name type="scientific">Paenibacillus puldeungensis</name>
    <dbReference type="NCBI Taxonomy" id="696536"/>
    <lineage>
        <taxon>Bacteria</taxon>
        <taxon>Bacillati</taxon>
        <taxon>Bacillota</taxon>
        <taxon>Bacilli</taxon>
        <taxon>Bacillales</taxon>
        <taxon>Paenibacillaceae</taxon>
        <taxon>Paenibacillus</taxon>
    </lineage>
</organism>
<keyword evidence="3" id="KW-1185">Reference proteome</keyword>
<dbReference type="Proteomes" id="UP001597262">
    <property type="component" value="Unassembled WGS sequence"/>
</dbReference>